<dbReference type="AlphaFoldDB" id="A0A1Y5XVZ6"/>
<dbReference type="OrthoDB" id="3268477at2"/>
<evidence type="ECO:0000313" key="1">
    <source>
        <dbReference type="EMBL" id="SMD16510.1"/>
    </source>
</evidence>
<dbReference type="RefSeq" id="WP_033380688.1">
    <property type="nucleotide sequence ID" value="NZ_FWXV01000004.1"/>
</dbReference>
<accession>A0A1Y5XVZ6</accession>
<protein>
    <recommendedName>
        <fullName evidence="3">SPOR domain-containing protein</fullName>
    </recommendedName>
</protein>
<evidence type="ECO:0000313" key="2">
    <source>
        <dbReference type="Proteomes" id="UP000192674"/>
    </source>
</evidence>
<proteinExistence type="predicted"/>
<dbReference type="EMBL" id="FWXV01000004">
    <property type="protein sequence ID" value="SMD16510.1"/>
    <property type="molecule type" value="Genomic_DNA"/>
</dbReference>
<dbReference type="Proteomes" id="UP000192674">
    <property type="component" value="Unassembled WGS sequence"/>
</dbReference>
<gene>
    <name evidence="1" type="ORF">SAMN05661093_05526</name>
</gene>
<organism evidence="1 2">
    <name type="scientific">Kibdelosporangium aridum</name>
    <dbReference type="NCBI Taxonomy" id="2030"/>
    <lineage>
        <taxon>Bacteria</taxon>
        <taxon>Bacillati</taxon>
        <taxon>Actinomycetota</taxon>
        <taxon>Actinomycetes</taxon>
        <taxon>Pseudonocardiales</taxon>
        <taxon>Pseudonocardiaceae</taxon>
        <taxon>Kibdelosporangium</taxon>
    </lineage>
</organism>
<evidence type="ECO:0008006" key="3">
    <source>
        <dbReference type="Google" id="ProtNLM"/>
    </source>
</evidence>
<reference evidence="1 2" key="1">
    <citation type="submission" date="2017-04" db="EMBL/GenBank/DDBJ databases">
        <authorList>
            <person name="Afonso C.L."/>
            <person name="Miller P.J."/>
            <person name="Scott M.A."/>
            <person name="Spackman E."/>
            <person name="Goraichik I."/>
            <person name="Dimitrov K.M."/>
            <person name="Suarez D.L."/>
            <person name="Swayne D.E."/>
        </authorList>
    </citation>
    <scope>NUCLEOTIDE SEQUENCE [LARGE SCALE GENOMIC DNA]</scope>
    <source>
        <strain evidence="1 2">DSM 43828</strain>
    </source>
</reference>
<keyword evidence="2" id="KW-1185">Reference proteome</keyword>
<name>A0A1Y5XVZ6_KIBAR</name>
<sequence>MTSDPNPDPGWYYCTKHNRVEHGMQCRAADLLGPYPDKATAERALQIAAERTKAADEADRRWSGDDD</sequence>